<dbReference type="GO" id="GO:0003677">
    <property type="term" value="F:DNA binding"/>
    <property type="evidence" value="ECO:0007669"/>
    <property type="project" value="InterPro"/>
</dbReference>
<dbReference type="PROSITE" id="PS50943">
    <property type="entry name" value="HTH_CROC1"/>
    <property type="match status" value="1"/>
</dbReference>
<gene>
    <name evidence="2" type="ORF">AMST5_02709</name>
</gene>
<evidence type="ECO:0000259" key="1">
    <source>
        <dbReference type="PROSITE" id="PS50943"/>
    </source>
</evidence>
<reference evidence="2" key="1">
    <citation type="submission" date="2023-07" db="EMBL/GenBank/DDBJ databases">
        <authorList>
            <person name="Pelsma A.J. K."/>
        </authorList>
    </citation>
    <scope>NUCLEOTIDE SEQUENCE</scope>
</reference>
<dbReference type="InterPro" id="IPR010982">
    <property type="entry name" value="Lambda_DNA-bd_dom_sf"/>
</dbReference>
<dbReference type="Pfam" id="PF01381">
    <property type="entry name" value="HTH_3"/>
    <property type="match status" value="1"/>
</dbReference>
<proteinExistence type="predicted"/>
<dbReference type="InterPro" id="IPR052345">
    <property type="entry name" value="Rad_response_metalloprotease"/>
</dbReference>
<protein>
    <recommendedName>
        <fullName evidence="1">HTH cro/C1-type domain-containing protein</fullName>
    </recommendedName>
</protein>
<sequence>MGEKMIQQEDAPGAVLQQELDKRGWNQTEFAEIINRPGRLVSEILAGKRAITTETAREFAAALGTTPQFWLDLEANFQLSKTAPASDKIARRAKLRERFPVREMIKRGWIANSKADEQIETDILRFFNISSIDDKVELSHAARRNYEYNLTSSQEAWIFRVSKLSSALAAPKYSETRLREALAALELLMTEPEEIRHIPKILNDCGVRFVIVEPIPGSRIDGVCFWIDKNRSPVIGMSLKGGDQIDRFWFNLRHEIEHVLRGDGRDSMVIDEFDDGKWNESDCEIAANSAAADFCVPIAKMKDYYARNHPIYTEKSFLGFSKIVKRHPGIVAGQLQKRLDRWDLFKKYQVKVRHIITQTALTDGYGKSISIDL</sequence>
<dbReference type="CDD" id="cd00093">
    <property type="entry name" value="HTH_XRE"/>
    <property type="match status" value="1"/>
</dbReference>
<dbReference type="SUPFAM" id="SSF47413">
    <property type="entry name" value="lambda repressor-like DNA-binding domains"/>
    <property type="match status" value="1"/>
</dbReference>
<dbReference type="AlphaFoldDB" id="A0AA48M3A1"/>
<dbReference type="SMART" id="SM00530">
    <property type="entry name" value="HTH_XRE"/>
    <property type="match status" value="1"/>
</dbReference>
<accession>A0AA48M3A1</accession>
<dbReference type="Gene3D" id="1.10.260.40">
    <property type="entry name" value="lambda repressor-like DNA-binding domains"/>
    <property type="match status" value="1"/>
</dbReference>
<dbReference type="PANTHER" id="PTHR43236:SF2">
    <property type="entry name" value="BLL0069 PROTEIN"/>
    <property type="match status" value="1"/>
</dbReference>
<evidence type="ECO:0000313" key="2">
    <source>
        <dbReference type="EMBL" id="CAJ0875602.1"/>
    </source>
</evidence>
<name>A0AA48M3A1_9ZZZZ</name>
<feature type="domain" description="HTH cro/C1-type" evidence="1">
    <location>
        <begin position="16"/>
        <end position="70"/>
    </location>
</feature>
<dbReference type="EMBL" id="OY288114">
    <property type="protein sequence ID" value="CAJ0875602.1"/>
    <property type="molecule type" value="Genomic_DNA"/>
</dbReference>
<dbReference type="InterPro" id="IPR001387">
    <property type="entry name" value="Cro/C1-type_HTH"/>
</dbReference>
<organism evidence="2">
    <name type="scientific">freshwater sediment metagenome</name>
    <dbReference type="NCBI Taxonomy" id="556182"/>
    <lineage>
        <taxon>unclassified sequences</taxon>
        <taxon>metagenomes</taxon>
        <taxon>ecological metagenomes</taxon>
    </lineage>
</organism>
<dbReference type="PANTHER" id="PTHR43236">
    <property type="entry name" value="ANTITOXIN HIGA1"/>
    <property type="match status" value="1"/>
</dbReference>